<keyword evidence="2" id="KW-1185">Reference proteome</keyword>
<gene>
    <name evidence="1" type="ORF">HQR01_04350</name>
</gene>
<dbReference type="AlphaFoldDB" id="A0A7D4B902"/>
<accession>A0A7D4B902</accession>
<sequence length="129" mass="15196">MYLRFTVPGTVTRAHVAPGPFLLASNLYWDGDPDNDPVLIALRRELDWFNDRLPVPKRFSVRAKGRWWKDGVCWFRDDAREMLAHMQALVSLIEDCGIPVTRSWTRDPGQLLYRDRWQVVAMPERYLLH</sequence>
<dbReference type="Proteomes" id="UP000504693">
    <property type="component" value="Chromosome"/>
</dbReference>
<name>A0A7D4B902_9SPHN</name>
<organism evidence="1 2">
    <name type="scientific">Erythrobacter mangrovi</name>
    <dbReference type="NCBI Taxonomy" id="2739433"/>
    <lineage>
        <taxon>Bacteria</taxon>
        <taxon>Pseudomonadati</taxon>
        <taxon>Pseudomonadota</taxon>
        <taxon>Alphaproteobacteria</taxon>
        <taxon>Sphingomonadales</taxon>
        <taxon>Erythrobacteraceae</taxon>
        <taxon>Erythrobacter/Porphyrobacter group</taxon>
        <taxon>Erythrobacter</taxon>
    </lineage>
</organism>
<reference evidence="1 2" key="1">
    <citation type="submission" date="2020-05" db="EMBL/GenBank/DDBJ databases">
        <title>Erythrobacter mangrovi sp. nov., isolated from rhizosphere soil of mangrove plant (Kandelia candel).</title>
        <authorList>
            <person name="Ye Y.H."/>
        </authorList>
    </citation>
    <scope>NUCLEOTIDE SEQUENCE [LARGE SCALE GENOMIC DNA]</scope>
    <source>
        <strain evidence="1 2">EB310</strain>
    </source>
</reference>
<dbReference type="EMBL" id="CP053921">
    <property type="protein sequence ID" value="QKG70661.1"/>
    <property type="molecule type" value="Genomic_DNA"/>
</dbReference>
<dbReference type="KEGG" id="emv:HQR01_04350"/>
<dbReference type="RefSeq" id="WP_173212884.1">
    <property type="nucleotide sequence ID" value="NZ_CP053921.1"/>
</dbReference>
<proteinExistence type="predicted"/>
<evidence type="ECO:0000313" key="1">
    <source>
        <dbReference type="EMBL" id="QKG70661.1"/>
    </source>
</evidence>
<protein>
    <submittedName>
        <fullName evidence="1">Uncharacterized protein</fullName>
    </submittedName>
</protein>
<evidence type="ECO:0000313" key="2">
    <source>
        <dbReference type="Proteomes" id="UP000504693"/>
    </source>
</evidence>